<accession>A0AAV9UTL1</accession>
<dbReference type="Pfam" id="PF02567">
    <property type="entry name" value="PhzC-PhzF"/>
    <property type="match status" value="1"/>
</dbReference>
<dbReference type="NCBIfam" id="TIGR00654">
    <property type="entry name" value="PhzF_family"/>
    <property type="match status" value="1"/>
</dbReference>
<keyword evidence="3" id="KW-1185">Reference proteome</keyword>
<dbReference type="SUPFAM" id="SSF54506">
    <property type="entry name" value="Diaminopimelate epimerase-like"/>
    <property type="match status" value="1"/>
</dbReference>
<dbReference type="Gene3D" id="3.10.310.10">
    <property type="entry name" value="Diaminopimelate Epimerase, Chain A, domain 1"/>
    <property type="match status" value="2"/>
</dbReference>
<evidence type="ECO:0008006" key="4">
    <source>
        <dbReference type="Google" id="ProtNLM"/>
    </source>
</evidence>
<dbReference type="EMBL" id="JAVHNQ010000005">
    <property type="protein sequence ID" value="KAK6346807.1"/>
    <property type="molecule type" value="Genomic_DNA"/>
</dbReference>
<evidence type="ECO:0000313" key="2">
    <source>
        <dbReference type="EMBL" id="KAK6346807.1"/>
    </source>
</evidence>
<comment type="caution">
    <text evidence="2">The sequence shown here is derived from an EMBL/GenBank/DDBJ whole genome shotgun (WGS) entry which is preliminary data.</text>
</comment>
<dbReference type="GO" id="GO:0016853">
    <property type="term" value="F:isomerase activity"/>
    <property type="evidence" value="ECO:0007669"/>
    <property type="project" value="TreeGrafter"/>
</dbReference>
<proteinExistence type="predicted"/>
<evidence type="ECO:0000313" key="3">
    <source>
        <dbReference type="Proteomes" id="UP001375240"/>
    </source>
</evidence>
<dbReference type="PANTHER" id="PTHR13774">
    <property type="entry name" value="PHENAZINE BIOSYNTHESIS PROTEIN"/>
    <property type="match status" value="1"/>
</dbReference>
<reference evidence="2 3" key="1">
    <citation type="submission" date="2019-10" db="EMBL/GenBank/DDBJ databases">
        <authorList>
            <person name="Palmer J.M."/>
        </authorList>
    </citation>
    <scope>NUCLEOTIDE SEQUENCE [LARGE SCALE GENOMIC DNA]</scope>
    <source>
        <strain evidence="2 3">TWF696</strain>
    </source>
</reference>
<dbReference type="PIRSF" id="PIRSF016184">
    <property type="entry name" value="PhzC_PhzF"/>
    <property type="match status" value="1"/>
</dbReference>
<name>A0AAV9UTL1_9PEZI</name>
<dbReference type="GO" id="GO:0005737">
    <property type="term" value="C:cytoplasm"/>
    <property type="evidence" value="ECO:0007669"/>
    <property type="project" value="TreeGrafter"/>
</dbReference>
<gene>
    <name evidence="2" type="ORF">TWF696_006915</name>
</gene>
<feature type="active site" evidence="1">
    <location>
        <position position="49"/>
    </location>
</feature>
<sequence length="324" mass="34644">MRLPYVTLDIFTTTPLSAGNPLAVVTVPPATSLTKAQEYLVAREFNYSETIFIYTDDDSDVRPRIAIWTTTEELPFAGHPTIGAAWYLANTGLDRYSGAFEIQVPAGIISVSRGDGGRMKVEVPTKISIWDSKIAVRRAREAVGLLTAVDNTPDSPGRREFSASCKDGVPVISLVDGLAFALIEVPDLDALGCLSPSGKNLQLDVVRDLGAATACFIGTYCYVSIDEDVTARRMSVRTRMFYDGVSEDPATGSAACALASFLAMARGYSGDGGDVEWRVEVTQGVEMERRSEIGVSVTIGPDGVVKKVVLEGAAVKVMEGSLTV</sequence>
<evidence type="ECO:0000256" key="1">
    <source>
        <dbReference type="PIRSR" id="PIRSR016184-1"/>
    </source>
</evidence>
<dbReference type="Proteomes" id="UP001375240">
    <property type="component" value="Unassembled WGS sequence"/>
</dbReference>
<dbReference type="PANTHER" id="PTHR13774:SF32">
    <property type="entry name" value="ANTISENSE-ENHANCING SEQUENCE 1"/>
    <property type="match status" value="1"/>
</dbReference>
<protein>
    <recommendedName>
        <fullName evidence="4">Diaminopimelate epimerase-like protein</fullName>
    </recommendedName>
</protein>
<organism evidence="2 3">
    <name type="scientific">Orbilia brochopaga</name>
    <dbReference type="NCBI Taxonomy" id="3140254"/>
    <lineage>
        <taxon>Eukaryota</taxon>
        <taxon>Fungi</taxon>
        <taxon>Dikarya</taxon>
        <taxon>Ascomycota</taxon>
        <taxon>Pezizomycotina</taxon>
        <taxon>Orbiliomycetes</taxon>
        <taxon>Orbiliales</taxon>
        <taxon>Orbiliaceae</taxon>
        <taxon>Orbilia</taxon>
    </lineage>
</organism>
<dbReference type="InterPro" id="IPR003719">
    <property type="entry name" value="Phenazine_PhzF-like"/>
</dbReference>
<dbReference type="AlphaFoldDB" id="A0AAV9UTL1"/>